<feature type="compositionally biased region" description="Basic residues" evidence="11">
    <location>
        <begin position="1"/>
        <end position="18"/>
    </location>
</feature>
<dbReference type="SUPFAM" id="SSF50978">
    <property type="entry name" value="WD40 repeat-like"/>
    <property type="match status" value="1"/>
</dbReference>
<evidence type="ECO:0000313" key="13">
    <source>
        <dbReference type="Proteomes" id="UP000007648"/>
    </source>
</evidence>
<evidence type="ECO:0000313" key="12">
    <source>
        <dbReference type="Ensembl" id="ENSSHAP00000018071.2"/>
    </source>
</evidence>
<dbReference type="AlphaFoldDB" id="G3WRL6"/>
<evidence type="ECO:0000256" key="1">
    <source>
        <dbReference type="ARBA" id="ARBA00004496"/>
    </source>
</evidence>
<dbReference type="PANTHER" id="PTHR12442:SF5">
    <property type="entry name" value="DYNEIN AXONEMAL INTERMEDIATE CHAIN 3"/>
    <property type="match status" value="1"/>
</dbReference>
<dbReference type="eggNOG" id="KOG1587">
    <property type="taxonomic scope" value="Eukaryota"/>
</dbReference>
<evidence type="ECO:0000256" key="8">
    <source>
        <dbReference type="ARBA" id="ARBA00072658"/>
    </source>
</evidence>
<reference evidence="12" key="3">
    <citation type="submission" date="2025-09" db="UniProtKB">
        <authorList>
            <consortium name="Ensembl"/>
        </authorList>
    </citation>
    <scope>IDENTIFICATION</scope>
</reference>
<organism evidence="12 13">
    <name type="scientific">Sarcophilus harrisii</name>
    <name type="common">Tasmanian devil</name>
    <name type="synonym">Sarcophilus laniarius</name>
    <dbReference type="NCBI Taxonomy" id="9305"/>
    <lineage>
        <taxon>Eukaryota</taxon>
        <taxon>Metazoa</taxon>
        <taxon>Chordata</taxon>
        <taxon>Craniata</taxon>
        <taxon>Vertebrata</taxon>
        <taxon>Euteleostomi</taxon>
        <taxon>Mammalia</taxon>
        <taxon>Metatheria</taxon>
        <taxon>Dasyuromorphia</taxon>
        <taxon>Dasyuridae</taxon>
        <taxon>Sarcophilus</taxon>
    </lineage>
</organism>
<dbReference type="InterPro" id="IPR015943">
    <property type="entry name" value="WD40/YVTN_repeat-like_dom_sf"/>
</dbReference>
<dbReference type="PANTHER" id="PTHR12442">
    <property type="entry name" value="DYNEIN INTERMEDIATE CHAIN"/>
    <property type="match status" value="1"/>
</dbReference>
<protein>
    <recommendedName>
        <fullName evidence="8">Dynein axonemal intermediate chain 3</fullName>
    </recommendedName>
    <alternativeName>
        <fullName evidence="9">WD repeat-containing protein 63</fullName>
    </alternativeName>
</protein>
<evidence type="ECO:0000256" key="7">
    <source>
        <dbReference type="ARBA" id="ARBA00065518"/>
    </source>
</evidence>
<dbReference type="GO" id="GO:0034316">
    <property type="term" value="P:negative regulation of Arp2/3 complex-mediated actin nucleation"/>
    <property type="evidence" value="ECO:0007669"/>
    <property type="project" value="Ensembl"/>
</dbReference>
<keyword evidence="4" id="KW-0677">Repeat</keyword>
<evidence type="ECO:0000256" key="9">
    <source>
        <dbReference type="ARBA" id="ARBA00075733"/>
    </source>
</evidence>
<dbReference type="FunFam" id="2.130.10.10:FF:000415">
    <property type="entry name" value="WD repeat domain 63"/>
    <property type="match status" value="1"/>
</dbReference>
<comment type="subunit">
    <text evidence="7">Interacts with ACTR2; this interaction reduces binding of the Arp2/3 complex to the VCA domain of nucleation promoting factors. Part of the multisubunit axonemal dynein complex formed at least of two heavy chains and a number of intermediate and light chains. Found in a associated with the catalytic heavy chain DNAH2, the intermediate chain DNAI4, and the light chain DYNLT1.</text>
</comment>
<dbReference type="Ensembl" id="ENSSHAT00000018220.2">
    <property type="protein sequence ID" value="ENSSHAP00000018071.2"/>
    <property type="gene ID" value="ENSSHAG00000015341.2"/>
</dbReference>
<comment type="function">
    <text evidence="6">Acts as a negative regulator of cell migration, invasion, and metastasis downstream of p53/TP53, through inhibition of Arp2/3 complex-mediated actin polymerization. Via its association with the multisubunit axonemal dynein complex, is potentially involved in the regulation of cilia function. May play a role in osteogenesis of dental tissue-derived mesenchymal stem cells.</text>
</comment>
<dbReference type="GO" id="GO:0045669">
    <property type="term" value="P:positive regulation of osteoblast differentiation"/>
    <property type="evidence" value="ECO:0007669"/>
    <property type="project" value="Ensembl"/>
</dbReference>
<evidence type="ECO:0000256" key="3">
    <source>
        <dbReference type="ARBA" id="ARBA00022574"/>
    </source>
</evidence>
<dbReference type="GO" id="GO:0036159">
    <property type="term" value="P:inner dynein arm assembly"/>
    <property type="evidence" value="ECO:0007669"/>
    <property type="project" value="TreeGrafter"/>
</dbReference>
<evidence type="ECO:0000256" key="10">
    <source>
        <dbReference type="SAM" id="Coils"/>
    </source>
</evidence>
<dbReference type="InParanoid" id="G3WRL6"/>
<dbReference type="GO" id="GO:0071933">
    <property type="term" value="F:Arp2/3 complex binding"/>
    <property type="evidence" value="ECO:0007669"/>
    <property type="project" value="Ensembl"/>
</dbReference>
<dbReference type="InterPro" id="IPR036322">
    <property type="entry name" value="WD40_repeat_dom_sf"/>
</dbReference>
<dbReference type="InterPro" id="IPR050687">
    <property type="entry name" value="Dynein_IC"/>
</dbReference>
<proteinExistence type="predicted"/>
<dbReference type="SMART" id="SM00320">
    <property type="entry name" value="WD40"/>
    <property type="match status" value="3"/>
</dbReference>
<dbReference type="HOGENOM" id="CLU_009390_1_0_1"/>
<dbReference type="InterPro" id="IPR001680">
    <property type="entry name" value="WD40_rpt"/>
</dbReference>
<keyword evidence="5 10" id="KW-0175">Coiled coil</keyword>
<dbReference type="FunCoup" id="G3WRL6">
    <property type="interactions" value="24"/>
</dbReference>
<dbReference type="Proteomes" id="UP000007648">
    <property type="component" value="Unassembled WGS sequence"/>
</dbReference>
<dbReference type="GO" id="GO:0045503">
    <property type="term" value="F:dynein light chain binding"/>
    <property type="evidence" value="ECO:0007669"/>
    <property type="project" value="TreeGrafter"/>
</dbReference>
<accession>G3WRL6</accession>
<gene>
    <name evidence="12" type="primary">DNAI3</name>
</gene>
<reference evidence="12 13" key="1">
    <citation type="journal article" date="2011" name="Proc. Natl. Acad. Sci. U.S.A.">
        <title>Genetic diversity and population structure of the endangered marsupial Sarcophilus harrisii (Tasmanian devil).</title>
        <authorList>
            <person name="Miller W."/>
            <person name="Hayes V.M."/>
            <person name="Ratan A."/>
            <person name="Petersen D.C."/>
            <person name="Wittekindt N.E."/>
            <person name="Miller J."/>
            <person name="Walenz B."/>
            <person name="Knight J."/>
            <person name="Qi J."/>
            <person name="Zhao F."/>
            <person name="Wang Q."/>
            <person name="Bedoya-Reina O.C."/>
            <person name="Katiyar N."/>
            <person name="Tomsho L.P."/>
            <person name="Kasson L.M."/>
            <person name="Hardie R.A."/>
            <person name="Woodbridge P."/>
            <person name="Tindall E.A."/>
            <person name="Bertelsen M.F."/>
            <person name="Dixon D."/>
            <person name="Pyecroft S."/>
            <person name="Helgen K.M."/>
            <person name="Lesk A.M."/>
            <person name="Pringle T.H."/>
            <person name="Patterson N."/>
            <person name="Zhang Y."/>
            <person name="Kreiss A."/>
            <person name="Woods G.M."/>
            <person name="Jones M.E."/>
            <person name="Schuster S.C."/>
        </authorList>
    </citation>
    <scope>NUCLEOTIDE SEQUENCE [LARGE SCALE GENOMIC DNA]</scope>
</reference>
<dbReference type="Gene3D" id="2.130.10.10">
    <property type="entry name" value="YVTN repeat-like/Quinoprotein amine dehydrogenase"/>
    <property type="match status" value="2"/>
</dbReference>
<evidence type="ECO:0000256" key="11">
    <source>
        <dbReference type="SAM" id="MobiDB-lite"/>
    </source>
</evidence>
<evidence type="ECO:0000256" key="6">
    <source>
        <dbReference type="ARBA" id="ARBA00056346"/>
    </source>
</evidence>
<dbReference type="GO" id="GO:0030336">
    <property type="term" value="P:negative regulation of cell migration"/>
    <property type="evidence" value="ECO:0007669"/>
    <property type="project" value="Ensembl"/>
</dbReference>
<evidence type="ECO:0000256" key="4">
    <source>
        <dbReference type="ARBA" id="ARBA00022737"/>
    </source>
</evidence>
<feature type="region of interest" description="Disordered" evidence="11">
    <location>
        <begin position="1"/>
        <end position="23"/>
    </location>
</feature>
<dbReference type="STRING" id="9305.ENSSHAP00000018071"/>
<dbReference type="GO" id="GO:0045504">
    <property type="term" value="F:dynein heavy chain binding"/>
    <property type="evidence" value="ECO:0007669"/>
    <property type="project" value="TreeGrafter"/>
</dbReference>
<sequence>MAPKAKKAKAGGKAKTAKQKLASKYEDTAPVSMESIGHPEIFPLVFTTKTQEIFSCRPEEDVTEEQPHKLIKKEDIIQDLKNRAGVSDFHPVKKIVMDYPGEELLIVYDKEFKYGQNFYLIGTEEAKENILNPPEEQMVTEETKENYEDVYVYKPPVPKPWVSLGSEKEIEEESVRESTVRAMFKISRERRLFGAPIEFGDYNASNVKDGYIECTAYTDKNFTIKQLEKDIGLQVIPVLKDNHTQTQWKFPRNAAVQYVPREFSEEERETFLEAEELKTFLDSVSLSVEMALQQNEIMNVFIDDWKALAEEEASFGDKTDSHLKEYQSFTDLHNIKGKTITCVCWHPTIYGLIAVSIAERLSYEERVNALGKLLLQPSLILFWSFSDPIHPQLMLQSPEDIFCFRFCPSNPNIIAGGCINGQIVLWDISAHTDRIINIRGTSTATKKAILKPIFLVEPESNKESLFVRHCAVSSIEHGHKKIITDIHWLSDDYELNRMGHVFENRSGISCQLATCSIDCSIYFWDIRPTRPPPIPTDKKKEEVIEVPHDIPTTFLHLDLSWRPIIKITLTKSGSTLDHCPVRVSFKDAYLHYKVKDTLALQQKAQIAGDDPYHNLEYGLSKTLKPVEDYNTMFFVGTEDGEVIYTDWRMERDHDTGRLVSKKPVNQYLVHDGSIHTVQRSPFYTDIVLTIGGWNVAIWKEGVSQGPLLQSSCSKKMYTAGHWSLTRPAVFFVGKEDGYVDIWDLLEKTHEPSQTQNICVTAITYIRPWMVSSKQQFAAIADYYGTLHILEIPWTLSHPSANEVHTVSNYFDREVSHLRYAEKRKEVRDKEKEELELESERKRVKVFSKTREQIEAELKLTYKEYLELEKEILGKLGVVSDPDKMTSTFRDLLE</sequence>
<dbReference type="GeneTree" id="ENSGT00940000156924"/>
<keyword evidence="2" id="KW-0963">Cytoplasm</keyword>
<evidence type="ECO:0000256" key="5">
    <source>
        <dbReference type="ARBA" id="ARBA00023054"/>
    </source>
</evidence>
<reference evidence="12" key="2">
    <citation type="submission" date="2025-08" db="UniProtKB">
        <authorList>
            <consortium name="Ensembl"/>
        </authorList>
    </citation>
    <scope>IDENTIFICATION</scope>
</reference>
<dbReference type="GO" id="GO:0060294">
    <property type="term" value="P:cilium movement involved in cell motility"/>
    <property type="evidence" value="ECO:0007669"/>
    <property type="project" value="TreeGrafter"/>
</dbReference>
<comment type="subcellular location">
    <subcellularLocation>
        <location evidence="1">Cytoplasm</location>
    </subcellularLocation>
</comment>
<name>G3WRL6_SARHA</name>
<evidence type="ECO:0000256" key="2">
    <source>
        <dbReference type="ARBA" id="ARBA00022490"/>
    </source>
</evidence>
<feature type="coiled-coil region" evidence="10">
    <location>
        <begin position="817"/>
        <end position="870"/>
    </location>
</feature>
<keyword evidence="3" id="KW-0853">WD repeat</keyword>
<keyword evidence="13" id="KW-1185">Reference proteome</keyword>
<dbReference type="OrthoDB" id="6619788at2759"/>
<dbReference type="GO" id="GO:0036156">
    <property type="term" value="C:inner dynein arm"/>
    <property type="evidence" value="ECO:0007669"/>
    <property type="project" value="TreeGrafter"/>
</dbReference>